<feature type="region of interest" description="Disordered" evidence="1">
    <location>
        <begin position="415"/>
        <end position="436"/>
    </location>
</feature>
<keyword evidence="2" id="KW-1133">Transmembrane helix</keyword>
<name>A0ABS6YFY5_9ACTN</name>
<comment type="caution">
    <text evidence="3">The sequence shown here is derived from an EMBL/GenBank/DDBJ whole genome shotgun (WGS) entry which is preliminary data.</text>
</comment>
<evidence type="ECO:0000256" key="2">
    <source>
        <dbReference type="SAM" id="Phobius"/>
    </source>
</evidence>
<feature type="transmembrane region" description="Helical" evidence="2">
    <location>
        <begin position="44"/>
        <end position="64"/>
    </location>
</feature>
<keyword evidence="2" id="KW-0812">Transmembrane</keyword>
<dbReference type="RefSeq" id="WP_219686793.1">
    <property type="nucleotide sequence ID" value="NZ_WMBF01000006.1"/>
</dbReference>
<proteinExistence type="predicted"/>
<evidence type="ECO:0000313" key="3">
    <source>
        <dbReference type="EMBL" id="MBW5420293.1"/>
    </source>
</evidence>
<sequence>MTADQLTEWAVANPWPAAILATAALGTTALTTRGVVRAVRAVRFPPAAVLVAAAGALVCTTYSADASWRFAEHRLGMSNFSERAVMFAAAELALLACAVMARANKAATATDDKAGTPGVPGILMWVITAVLVIPCYAESGLVGGTVRAVIGPVMAGLLWHLAMGLEIRLVRPEALSTGLPAMIGRELRERLLSHLGMATRNRTAEQITRDRATARAVRLGARRWLGPWGRARLAAALARSGAATDGEQRHALMQQLAGRRSASELRTVPVISPWVQQPVPEVYPRTPLGVTGEQLRRMDPIEAILLVHRAHPEAGPAELAVLCTEYGVPVSEAQAGLALRADRWGIPDTIAPPALESPGPGPVPESVLDDVPEPPPAQTLTFDLADMPEVHPEVRAPELVLAAEHTRTEVHARVPDEPMPEPIEDPCEASSQAPRSTAVPADLLARARVLDAEYRRTHDGRPASIRALKSGLHIGQPRAEQVRDALTERPTP</sequence>
<dbReference type="Proteomes" id="UP001197114">
    <property type="component" value="Unassembled WGS sequence"/>
</dbReference>
<keyword evidence="2" id="KW-0472">Membrane</keyword>
<feature type="transmembrane region" description="Helical" evidence="2">
    <location>
        <begin position="122"/>
        <end position="142"/>
    </location>
</feature>
<evidence type="ECO:0000256" key="1">
    <source>
        <dbReference type="SAM" id="MobiDB-lite"/>
    </source>
</evidence>
<protein>
    <submittedName>
        <fullName evidence="3">Uncharacterized protein</fullName>
    </submittedName>
</protein>
<feature type="transmembrane region" description="Helical" evidence="2">
    <location>
        <begin position="15"/>
        <end position="32"/>
    </location>
</feature>
<evidence type="ECO:0000313" key="4">
    <source>
        <dbReference type="Proteomes" id="UP001197114"/>
    </source>
</evidence>
<feature type="region of interest" description="Disordered" evidence="1">
    <location>
        <begin position="467"/>
        <end position="492"/>
    </location>
</feature>
<gene>
    <name evidence="3" type="ORF">GKQ77_01740</name>
</gene>
<accession>A0ABS6YFY5</accession>
<feature type="compositionally biased region" description="Acidic residues" evidence="1">
    <location>
        <begin position="418"/>
        <end position="427"/>
    </location>
</feature>
<reference evidence="3 4" key="1">
    <citation type="submission" date="2019-11" db="EMBL/GenBank/DDBJ databases">
        <authorList>
            <person name="Ay H."/>
        </authorList>
    </citation>
    <scope>NUCLEOTIDE SEQUENCE [LARGE SCALE GENOMIC DNA]</scope>
    <source>
        <strain evidence="3 4">BG9H</strain>
    </source>
</reference>
<dbReference type="EMBL" id="WMBF01000006">
    <property type="protein sequence ID" value="MBW5420293.1"/>
    <property type="molecule type" value="Genomic_DNA"/>
</dbReference>
<feature type="compositionally biased region" description="Basic and acidic residues" evidence="1">
    <location>
        <begin position="480"/>
        <end position="492"/>
    </location>
</feature>
<keyword evidence="4" id="KW-1185">Reference proteome</keyword>
<organism evidence="3 4">
    <name type="scientific">Streptomyces anatolicus</name>
    <dbReference type="NCBI Taxonomy" id="2675858"/>
    <lineage>
        <taxon>Bacteria</taxon>
        <taxon>Bacillati</taxon>
        <taxon>Actinomycetota</taxon>
        <taxon>Actinomycetes</taxon>
        <taxon>Kitasatosporales</taxon>
        <taxon>Streptomycetaceae</taxon>
        <taxon>Streptomyces</taxon>
    </lineage>
</organism>
<feature type="transmembrane region" description="Helical" evidence="2">
    <location>
        <begin position="84"/>
        <end position="101"/>
    </location>
</feature>